<dbReference type="SUPFAM" id="SSF52540">
    <property type="entry name" value="P-loop containing nucleoside triphosphate hydrolases"/>
    <property type="match status" value="1"/>
</dbReference>
<organism evidence="2 3">
    <name type="scientific">Gigaspora margarita</name>
    <dbReference type="NCBI Taxonomy" id="4874"/>
    <lineage>
        <taxon>Eukaryota</taxon>
        <taxon>Fungi</taxon>
        <taxon>Fungi incertae sedis</taxon>
        <taxon>Mucoromycota</taxon>
        <taxon>Glomeromycotina</taxon>
        <taxon>Glomeromycetes</taxon>
        <taxon>Diversisporales</taxon>
        <taxon>Gigasporaceae</taxon>
        <taxon>Gigaspora</taxon>
    </lineage>
</organism>
<dbReference type="AlphaFoldDB" id="A0A8H3X6Y1"/>
<keyword evidence="1" id="KW-0175">Coiled coil</keyword>
<gene>
    <name evidence="2" type="ORF">F8M41_006105</name>
</gene>
<evidence type="ECO:0000313" key="2">
    <source>
        <dbReference type="EMBL" id="KAF0427133.1"/>
    </source>
</evidence>
<evidence type="ECO:0000256" key="1">
    <source>
        <dbReference type="SAM" id="Coils"/>
    </source>
</evidence>
<name>A0A8H3X6Y1_GIGMA</name>
<accession>A0A8H3X6Y1</accession>
<sequence>MSSENNLDIEKTLTCILQNIKEIDIRIPQQESAIIVVGETREGKTTLLNYLTGISLFSKKRNGFGGFEIYVVNSLNNADINNGSTSQTSLPYNKGKYWDCPSFGNTRGPVQEIINTYSVYTLIKSAKKLKVLVVVSEATISEMSKKKLLNLIQKLGETFKNNINLVEGLCLVVTQCKDPKLGNMRNGLLKILKEREGKEGFNSSQRNILNFLFSDRSQIAFSDAPQEEGPISDENKSEILNCLEKITYIQNLEPSISIGTDAKSFIKNLIEKLYNDIDEFISQKFDSALLNYVKDLIDHHDDTVEKLREHLNRLIEELKKISDVEDLQTFENNLDQILSIVKLFKKMILKVNFQKNIGYLKSEPTLKSNINKQELTFKGMIIGTKDIVKKLTGKIFEINVYGLNSIFIDEDEKAPGVILTLISPQLRVVGEKREISLKDNLDVNDEKQASDGINKDANCKLNKNINEVEASNSIFKEKSDIEIVGEIEQETIDKFRKFKEENVETIKEKTSDEIKTEKNK</sequence>
<dbReference type="InterPro" id="IPR027417">
    <property type="entry name" value="P-loop_NTPase"/>
</dbReference>
<evidence type="ECO:0000313" key="3">
    <source>
        <dbReference type="Proteomes" id="UP000439903"/>
    </source>
</evidence>
<keyword evidence="3" id="KW-1185">Reference proteome</keyword>
<reference evidence="2 3" key="1">
    <citation type="journal article" date="2019" name="Environ. Microbiol.">
        <title>At the nexus of three kingdoms: the genome of the mycorrhizal fungus Gigaspora margarita provides insights into plant, endobacterial and fungal interactions.</title>
        <authorList>
            <person name="Venice F."/>
            <person name="Ghignone S."/>
            <person name="Salvioli di Fossalunga A."/>
            <person name="Amselem J."/>
            <person name="Novero M."/>
            <person name="Xianan X."/>
            <person name="Sedzielewska Toro K."/>
            <person name="Morin E."/>
            <person name="Lipzen A."/>
            <person name="Grigoriev I.V."/>
            <person name="Henrissat B."/>
            <person name="Martin F.M."/>
            <person name="Bonfante P."/>
        </authorList>
    </citation>
    <scope>NUCLEOTIDE SEQUENCE [LARGE SCALE GENOMIC DNA]</scope>
    <source>
        <strain evidence="2 3">BEG34</strain>
    </source>
</reference>
<dbReference type="Gene3D" id="3.40.50.300">
    <property type="entry name" value="P-loop containing nucleotide triphosphate hydrolases"/>
    <property type="match status" value="1"/>
</dbReference>
<dbReference type="OrthoDB" id="2417544at2759"/>
<dbReference type="Proteomes" id="UP000439903">
    <property type="component" value="Unassembled WGS sequence"/>
</dbReference>
<feature type="coiled-coil region" evidence="1">
    <location>
        <begin position="297"/>
        <end position="324"/>
    </location>
</feature>
<dbReference type="EMBL" id="WTPW01001598">
    <property type="protein sequence ID" value="KAF0427133.1"/>
    <property type="molecule type" value="Genomic_DNA"/>
</dbReference>
<proteinExistence type="predicted"/>
<protein>
    <submittedName>
        <fullName evidence="2">50S ribosome-binding GTPase family protein</fullName>
    </submittedName>
</protein>
<comment type="caution">
    <text evidence="2">The sequence shown here is derived from an EMBL/GenBank/DDBJ whole genome shotgun (WGS) entry which is preliminary data.</text>
</comment>